<evidence type="ECO:0000313" key="2">
    <source>
        <dbReference type="Proteomes" id="UP001234297"/>
    </source>
</evidence>
<proteinExistence type="predicted"/>
<reference evidence="1 2" key="1">
    <citation type="journal article" date="2022" name="Hortic Res">
        <title>A haplotype resolved chromosomal level avocado genome allows analysis of novel avocado genes.</title>
        <authorList>
            <person name="Nath O."/>
            <person name="Fletcher S.J."/>
            <person name="Hayward A."/>
            <person name="Shaw L.M."/>
            <person name="Masouleh A.K."/>
            <person name="Furtado A."/>
            <person name="Henry R.J."/>
            <person name="Mitter N."/>
        </authorList>
    </citation>
    <scope>NUCLEOTIDE SEQUENCE [LARGE SCALE GENOMIC DNA]</scope>
    <source>
        <strain evidence="2">cv. Hass</strain>
    </source>
</reference>
<accession>A0ACC2KYZ8</accession>
<evidence type="ECO:0000313" key="1">
    <source>
        <dbReference type="EMBL" id="KAJ8626457.1"/>
    </source>
</evidence>
<dbReference type="Proteomes" id="UP001234297">
    <property type="component" value="Chromosome 6"/>
</dbReference>
<gene>
    <name evidence="1" type="ORF">MRB53_019764</name>
</gene>
<protein>
    <submittedName>
        <fullName evidence="1">Uncharacterized protein</fullName>
    </submittedName>
</protein>
<organism evidence="1 2">
    <name type="scientific">Persea americana</name>
    <name type="common">Avocado</name>
    <dbReference type="NCBI Taxonomy" id="3435"/>
    <lineage>
        <taxon>Eukaryota</taxon>
        <taxon>Viridiplantae</taxon>
        <taxon>Streptophyta</taxon>
        <taxon>Embryophyta</taxon>
        <taxon>Tracheophyta</taxon>
        <taxon>Spermatophyta</taxon>
        <taxon>Magnoliopsida</taxon>
        <taxon>Magnoliidae</taxon>
        <taxon>Laurales</taxon>
        <taxon>Lauraceae</taxon>
        <taxon>Persea</taxon>
    </lineage>
</organism>
<dbReference type="EMBL" id="CM056814">
    <property type="protein sequence ID" value="KAJ8626457.1"/>
    <property type="molecule type" value="Genomic_DNA"/>
</dbReference>
<comment type="caution">
    <text evidence="1">The sequence shown here is derived from an EMBL/GenBank/DDBJ whole genome shotgun (WGS) entry which is preliminary data.</text>
</comment>
<sequence>MACEKKTSGILLKEMKMKRMRGWPEILHMQSSSLELIGKVQRNRNCSYLFFLFGDGLAAAASVFFLFGDGQATLAMEQWQRRLKQPDPPSPATNAEIGQGRSDLSFMTYSILRFRLGK</sequence>
<name>A0ACC2KYZ8_PERAE</name>
<keyword evidence="2" id="KW-1185">Reference proteome</keyword>